<reference evidence="1 2" key="1">
    <citation type="submission" date="2019-02" db="EMBL/GenBank/DDBJ databases">
        <title>Deep-cultivation of Planctomycetes and their phenomic and genomic characterization uncovers novel biology.</title>
        <authorList>
            <person name="Wiegand S."/>
            <person name="Jogler M."/>
            <person name="Boedeker C."/>
            <person name="Pinto D."/>
            <person name="Vollmers J."/>
            <person name="Rivas-Marin E."/>
            <person name="Kohn T."/>
            <person name="Peeters S.H."/>
            <person name="Heuer A."/>
            <person name="Rast P."/>
            <person name="Oberbeckmann S."/>
            <person name="Bunk B."/>
            <person name="Jeske O."/>
            <person name="Meyerdierks A."/>
            <person name="Storesund J.E."/>
            <person name="Kallscheuer N."/>
            <person name="Luecker S."/>
            <person name="Lage O.M."/>
            <person name="Pohl T."/>
            <person name="Merkel B.J."/>
            <person name="Hornburger P."/>
            <person name="Mueller R.-W."/>
            <person name="Bruemmer F."/>
            <person name="Labrenz M."/>
            <person name="Spormann A.M."/>
            <person name="Op den Camp H."/>
            <person name="Overmann J."/>
            <person name="Amann R."/>
            <person name="Jetten M.S.M."/>
            <person name="Mascher T."/>
            <person name="Medema M.H."/>
            <person name="Devos D.P."/>
            <person name="Kaster A.-K."/>
            <person name="Ovreas L."/>
            <person name="Rohde M."/>
            <person name="Galperin M.Y."/>
            <person name="Jogler C."/>
        </authorList>
    </citation>
    <scope>NUCLEOTIDE SEQUENCE [LARGE SCALE GENOMIC DNA]</scope>
    <source>
        <strain evidence="1 2">Pla85_3_4</strain>
    </source>
</reference>
<organism evidence="1 2">
    <name type="scientific">Lignipirellula cremea</name>
    <dbReference type="NCBI Taxonomy" id="2528010"/>
    <lineage>
        <taxon>Bacteria</taxon>
        <taxon>Pseudomonadati</taxon>
        <taxon>Planctomycetota</taxon>
        <taxon>Planctomycetia</taxon>
        <taxon>Pirellulales</taxon>
        <taxon>Pirellulaceae</taxon>
        <taxon>Lignipirellula</taxon>
    </lineage>
</organism>
<dbReference type="EMBL" id="CP036433">
    <property type="protein sequence ID" value="QDU94955.1"/>
    <property type="molecule type" value="Genomic_DNA"/>
</dbReference>
<dbReference type="RefSeq" id="WP_145053743.1">
    <property type="nucleotide sequence ID" value="NZ_CP036433.1"/>
</dbReference>
<protein>
    <submittedName>
        <fullName evidence="1">Uncharacterized protein</fullName>
    </submittedName>
</protein>
<sequence length="167" mass="19169">MLGFRTITDLKADAALLRQGSYGVIEMADEQLVGVHLRPFPKIITAVGVHLRGAQVHRRRPGNRCWLYYNQPLTCRGFLALKYVVSTRDSTLRTFRGALIVLDEIARLKRTAATVCEAANLRISDRLFRRWGWERHCLDSSQRHYIKRFYGEHPAPEIAWSLMTSAS</sequence>
<gene>
    <name evidence="1" type="ORF">Pla8534_27640</name>
</gene>
<dbReference type="OrthoDB" id="286488at2"/>
<name>A0A518DSY2_9BACT</name>
<dbReference type="AlphaFoldDB" id="A0A518DSY2"/>
<dbReference type="KEGG" id="lcre:Pla8534_27640"/>
<accession>A0A518DSY2</accession>
<proteinExistence type="predicted"/>
<evidence type="ECO:0000313" key="2">
    <source>
        <dbReference type="Proteomes" id="UP000317648"/>
    </source>
</evidence>
<evidence type="ECO:0000313" key="1">
    <source>
        <dbReference type="EMBL" id="QDU94955.1"/>
    </source>
</evidence>
<keyword evidence="2" id="KW-1185">Reference proteome</keyword>
<dbReference type="Proteomes" id="UP000317648">
    <property type="component" value="Chromosome"/>
</dbReference>